<dbReference type="PROSITE" id="PS50978">
    <property type="entry name" value="NEAT"/>
    <property type="match status" value="1"/>
</dbReference>
<dbReference type="Pfam" id="PF05031">
    <property type="entry name" value="NEAT"/>
    <property type="match status" value="1"/>
</dbReference>
<evidence type="ECO:0000256" key="6">
    <source>
        <dbReference type="SAM" id="SignalP"/>
    </source>
</evidence>
<dbReference type="Proteomes" id="UP000030401">
    <property type="component" value="Unassembled WGS sequence"/>
</dbReference>
<dbReference type="SUPFAM" id="SSF158911">
    <property type="entry name" value="NEAT domain-like"/>
    <property type="match status" value="1"/>
</dbReference>
<dbReference type="PANTHER" id="PTHR37824">
    <property type="entry name" value="IRON-REGULATED SURFACE DETERMINANT PROTEIN C"/>
    <property type="match status" value="1"/>
</dbReference>
<keyword evidence="5" id="KW-0572">Peptidoglycan-anchor</keyword>
<name>A0A0A5FUF6_9BACI</name>
<dbReference type="InterPro" id="IPR037250">
    <property type="entry name" value="NEAT_dom_sf"/>
</dbReference>
<sequence length="160" mass="18672">MTNKMKKYVISFFAFVVFFSTMLPSTSHASTGIQDGTYDLQINVLKENEEKTSMMDQYVNKPGKLVVENGKQFAVITFNHSDWIKWFKVDRNDEFVDAEVIDVNEQKNERTVKFEVDDISKPLRTQVRVEIPFMNYYNTYITRYVLTPVIPDNGNSTDQN</sequence>
<accession>A0A0A5FUF6</accession>
<evidence type="ECO:0000259" key="7">
    <source>
        <dbReference type="PROSITE" id="PS50978"/>
    </source>
</evidence>
<evidence type="ECO:0000256" key="1">
    <source>
        <dbReference type="ARBA" id="ARBA00004168"/>
    </source>
</evidence>
<gene>
    <name evidence="8" type="ORF">N784_13505</name>
</gene>
<dbReference type="Gene3D" id="2.60.40.1850">
    <property type="match status" value="1"/>
</dbReference>
<feature type="domain" description="NEAT" evidence="7">
    <location>
        <begin position="33"/>
        <end position="159"/>
    </location>
</feature>
<dbReference type="STRING" id="1385512.N784_13505"/>
<organism evidence="8 9">
    <name type="scientific">Pontibacillus litoralis JSM 072002</name>
    <dbReference type="NCBI Taxonomy" id="1385512"/>
    <lineage>
        <taxon>Bacteria</taxon>
        <taxon>Bacillati</taxon>
        <taxon>Bacillota</taxon>
        <taxon>Bacilli</taxon>
        <taxon>Bacillales</taxon>
        <taxon>Bacillaceae</taxon>
        <taxon>Pontibacillus</taxon>
    </lineage>
</organism>
<evidence type="ECO:0000256" key="4">
    <source>
        <dbReference type="ARBA" id="ARBA00022729"/>
    </source>
</evidence>
<proteinExistence type="predicted"/>
<dbReference type="SMART" id="SM00725">
    <property type="entry name" value="NEAT"/>
    <property type="match status" value="1"/>
</dbReference>
<evidence type="ECO:0000256" key="2">
    <source>
        <dbReference type="ARBA" id="ARBA00022512"/>
    </source>
</evidence>
<comment type="subcellular location">
    <subcellularLocation>
        <location evidence="1">Secreted</location>
        <location evidence="1">Cell wall</location>
        <topology evidence="1">Peptidoglycan-anchor</topology>
    </subcellularLocation>
</comment>
<feature type="chain" id="PRO_5002021501" description="NEAT domain-containing protein" evidence="6">
    <location>
        <begin position="30"/>
        <end position="160"/>
    </location>
</feature>
<evidence type="ECO:0000256" key="3">
    <source>
        <dbReference type="ARBA" id="ARBA00022525"/>
    </source>
</evidence>
<comment type="caution">
    <text evidence="8">The sequence shown here is derived from an EMBL/GenBank/DDBJ whole genome shotgun (WGS) entry which is preliminary data.</text>
</comment>
<keyword evidence="4 6" id="KW-0732">Signal</keyword>
<keyword evidence="3" id="KW-0964">Secreted</keyword>
<dbReference type="EMBL" id="AVPG01000039">
    <property type="protein sequence ID" value="KGX84411.1"/>
    <property type="molecule type" value="Genomic_DNA"/>
</dbReference>
<feature type="signal peptide" evidence="6">
    <location>
        <begin position="1"/>
        <end position="29"/>
    </location>
</feature>
<dbReference type="AlphaFoldDB" id="A0A0A5FUF6"/>
<evidence type="ECO:0000256" key="5">
    <source>
        <dbReference type="ARBA" id="ARBA00023088"/>
    </source>
</evidence>
<dbReference type="eggNOG" id="COG5386">
    <property type="taxonomic scope" value="Bacteria"/>
</dbReference>
<dbReference type="InterPro" id="IPR050436">
    <property type="entry name" value="IsdA"/>
</dbReference>
<dbReference type="CDD" id="cd06920">
    <property type="entry name" value="NEAT"/>
    <property type="match status" value="1"/>
</dbReference>
<protein>
    <recommendedName>
        <fullName evidence="7">NEAT domain-containing protein</fullName>
    </recommendedName>
</protein>
<dbReference type="InterPro" id="IPR006635">
    <property type="entry name" value="NEAT_dom"/>
</dbReference>
<keyword evidence="2" id="KW-0134">Cell wall</keyword>
<evidence type="ECO:0000313" key="8">
    <source>
        <dbReference type="EMBL" id="KGX84411.1"/>
    </source>
</evidence>
<evidence type="ECO:0000313" key="9">
    <source>
        <dbReference type="Proteomes" id="UP000030401"/>
    </source>
</evidence>
<keyword evidence="9" id="KW-1185">Reference proteome</keyword>
<feature type="non-terminal residue" evidence="8">
    <location>
        <position position="160"/>
    </location>
</feature>
<reference evidence="8 9" key="1">
    <citation type="submission" date="2013-08" db="EMBL/GenBank/DDBJ databases">
        <authorList>
            <person name="Huang J."/>
            <person name="Wang G."/>
        </authorList>
    </citation>
    <scope>NUCLEOTIDE SEQUENCE [LARGE SCALE GENOMIC DNA]</scope>
    <source>
        <strain evidence="8 9">JSM 072002</strain>
    </source>
</reference>
<dbReference type="RefSeq" id="WP_198134445.1">
    <property type="nucleotide sequence ID" value="NZ_AVPG01000039.1"/>
</dbReference>
<dbReference type="PANTHER" id="PTHR37824:SF1">
    <property type="entry name" value="IRON-REGULATED SURFACE DETERMINANT PROTEIN C"/>
    <property type="match status" value="1"/>
</dbReference>